<dbReference type="AlphaFoldDB" id="F9WL74"/>
<evidence type="ECO:0000313" key="2">
    <source>
        <dbReference type="EMBL" id="CCD18261.1"/>
    </source>
</evidence>
<feature type="compositionally biased region" description="Basic residues" evidence="1">
    <location>
        <begin position="146"/>
        <end position="156"/>
    </location>
</feature>
<feature type="compositionally biased region" description="Polar residues" evidence="1">
    <location>
        <begin position="106"/>
        <end position="118"/>
    </location>
</feature>
<sequence length="269" mass="29743">MCSVGRILTDRRARVCRATSFFCASSARRREQFQRLAALPQCAVTGSEIRPQDGVQGDSAAQSAKKSARTNGDRSEPRGANAWSRMSEAPPAPTGALPGESKKRPANTQRGNTRNAHANTDACAFLRPPKTGKGELTGKTNAHKDGLRRRTSKGRGRATEPGRGRAPQTWPDHRARRRKTAPHEHRAKAQEQRRRQGDTDEAHSISGGWTRKTRRHEQAKSTARPPTVAEPTSPRTAERKSTRARTTGKHRGGQRENSASEQATRRRWI</sequence>
<feature type="region of interest" description="Disordered" evidence="1">
    <location>
        <begin position="49"/>
        <end position="269"/>
    </location>
</feature>
<keyword evidence="3" id="KW-1185">Reference proteome</keyword>
<dbReference type="Proteomes" id="UP000009027">
    <property type="component" value="Unassembled WGS sequence"/>
</dbReference>
<evidence type="ECO:0000313" key="3">
    <source>
        <dbReference type="Proteomes" id="UP000009027"/>
    </source>
</evidence>
<gene>
    <name evidence="2" type="ORF">TvY486_0009250</name>
</gene>
<name>F9WL74_TRYVY</name>
<feature type="compositionally biased region" description="Basic residues" evidence="1">
    <location>
        <begin position="242"/>
        <end position="252"/>
    </location>
</feature>
<dbReference type="EMBL" id="CAEX01000736">
    <property type="protein sequence ID" value="CCD18261.1"/>
    <property type="molecule type" value="Genomic_DNA"/>
</dbReference>
<dbReference type="VEuPathDB" id="TriTrypDB:TvY486_0009250"/>
<reference evidence="2 3" key="1">
    <citation type="journal article" date="2012" name="Proc. Natl. Acad. Sci. U.S.A.">
        <title>Antigenic diversity is generated by distinct evolutionary mechanisms in African trypanosome species.</title>
        <authorList>
            <person name="Jackson A.P."/>
            <person name="Berry A."/>
            <person name="Aslett M."/>
            <person name="Allison H.C."/>
            <person name="Burton P."/>
            <person name="Vavrova-Anderson J."/>
            <person name="Brown R."/>
            <person name="Browne H."/>
            <person name="Corton N."/>
            <person name="Hauser H."/>
            <person name="Gamble J."/>
            <person name="Gilderthorp R."/>
            <person name="Marcello L."/>
            <person name="McQuillan J."/>
            <person name="Otto T.D."/>
            <person name="Quail M.A."/>
            <person name="Sanders M.J."/>
            <person name="van Tonder A."/>
            <person name="Ginger M.L."/>
            <person name="Field M.C."/>
            <person name="Barry J.D."/>
            <person name="Hertz-Fowler C."/>
            <person name="Berriman M."/>
        </authorList>
    </citation>
    <scope>NUCLEOTIDE SEQUENCE</scope>
    <source>
        <strain evidence="2 3">Y486</strain>
    </source>
</reference>
<proteinExistence type="predicted"/>
<evidence type="ECO:0000256" key="1">
    <source>
        <dbReference type="SAM" id="MobiDB-lite"/>
    </source>
</evidence>
<protein>
    <submittedName>
        <fullName evidence="2">Uncharacterized protein</fullName>
    </submittedName>
</protein>
<organism evidence="2 3">
    <name type="scientific">Trypanosoma vivax (strain Y486)</name>
    <dbReference type="NCBI Taxonomy" id="1055687"/>
    <lineage>
        <taxon>Eukaryota</taxon>
        <taxon>Discoba</taxon>
        <taxon>Euglenozoa</taxon>
        <taxon>Kinetoplastea</taxon>
        <taxon>Metakinetoplastina</taxon>
        <taxon>Trypanosomatida</taxon>
        <taxon>Trypanosomatidae</taxon>
        <taxon>Trypanosoma</taxon>
        <taxon>Duttonella</taxon>
    </lineage>
</organism>
<feature type="compositionally biased region" description="Basic and acidic residues" evidence="1">
    <location>
        <begin position="181"/>
        <end position="203"/>
    </location>
</feature>
<accession>F9WL74</accession>